<evidence type="ECO:0000256" key="1">
    <source>
        <dbReference type="ARBA" id="ARBA00007587"/>
    </source>
</evidence>
<proteinExistence type="inferred from homology"/>
<evidence type="ECO:0000313" key="13">
    <source>
        <dbReference type="Proteomes" id="UP000545286"/>
    </source>
</evidence>
<dbReference type="PANTHER" id="PTHR11441:SF0">
    <property type="entry name" value="THYMIDINE KINASE, CYTOSOLIC"/>
    <property type="match status" value="1"/>
</dbReference>
<dbReference type="NCBIfam" id="NF003300">
    <property type="entry name" value="PRK04296.1-5"/>
    <property type="match status" value="1"/>
</dbReference>
<evidence type="ECO:0000256" key="10">
    <source>
        <dbReference type="RuleBase" id="RU000544"/>
    </source>
</evidence>
<dbReference type="EC" id="2.7.1.21" evidence="2 10"/>
<dbReference type="Gene3D" id="3.40.50.300">
    <property type="entry name" value="P-loop containing nucleotide triphosphate hydrolases"/>
    <property type="match status" value="1"/>
</dbReference>
<dbReference type="Proteomes" id="UP000545286">
    <property type="component" value="Unassembled WGS sequence"/>
</dbReference>
<protein>
    <recommendedName>
        <fullName evidence="2 10">Thymidine kinase</fullName>
        <ecNumber evidence="2 10">2.7.1.21</ecNumber>
    </recommendedName>
</protein>
<dbReference type="RefSeq" id="WP_183626105.1">
    <property type="nucleotide sequence ID" value="NZ_JACHWJ010000005.1"/>
</dbReference>
<evidence type="ECO:0000256" key="4">
    <source>
        <dbReference type="ARBA" id="ARBA00022679"/>
    </source>
</evidence>
<sequence>MAKLYFRYGAMNSGKSTALLQAAFNYEERGHRVVLAKPAIDTKAEGEISSRLGMTRRVEILVGTEDSPREQLAELVAEGQPISCLLVDEAQFLTTWQIDELLRIAVLDGIPVLAYGIRTDFQTIAFPGSQRLLEIAHSLEELKTICRCGRKAIFNGRRVAGEFVFDGGQVAIDQGEVSYESMCGNCYLEASQGRLGAGRI</sequence>
<dbReference type="SUPFAM" id="SSF57716">
    <property type="entry name" value="Glucocorticoid receptor-like (DNA-binding domain)"/>
    <property type="match status" value="1"/>
</dbReference>
<comment type="similarity">
    <text evidence="1 11">Belongs to the thymidine kinase family.</text>
</comment>
<dbReference type="EMBL" id="JACHWJ010000005">
    <property type="protein sequence ID" value="MBB2958917.1"/>
    <property type="molecule type" value="Genomic_DNA"/>
</dbReference>
<keyword evidence="5 10" id="KW-0547">Nucleotide-binding</keyword>
<evidence type="ECO:0000256" key="3">
    <source>
        <dbReference type="ARBA" id="ARBA00022634"/>
    </source>
</evidence>
<dbReference type="AlphaFoldDB" id="A0A7W4URY5"/>
<dbReference type="GO" id="GO:0005524">
    <property type="term" value="F:ATP binding"/>
    <property type="evidence" value="ECO:0007669"/>
    <property type="project" value="UniProtKB-KW"/>
</dbReference>
<dbReference type="InterPro" id="IPR001267">
    <property type="entry name" value="Thymidine_kinase"/>
</dbReference>
<dbReference type="PANTHER" id="PTHR11441">
    <property type="entry name" value="THYMIDINE KINASE"/>
    <property type="match status" value="1"/>
</dbReference>
<evidence type="ECO:0000256" key="6">
    <source>
        <dbReference type="ARBA" id="ARBA00022777"/>
    </source>
</evidence>
<evidence type="ECO:0000256" key="7">
    <source>
        <dbReference type="ARBA" id="ARBA00022840"/>
    </source>
</evidence>
<accession>A0A7W4URY5</accession>
<comment type="catalytic activity">
    <reaction evidence="10">
        <text>thymidine + ATP = dTMP + ADP + H(+)</text>
        <dbReference type="Rhea" id="RHEA:19129"/>
        <dbReference type="ChEBI" id="CHEBI:15378"/>
        <dbReference type="ChEBI" id="CHEBI:17748"/>
        <dbReference type="ChEBI" id="CHEBI:30616"/>
        <dbReference type="ChEBI" id="CHEBI:63528"/>
        <dbReference type="ChEBI" id="CHEBI:456216"/>
        <dbReference type="EC" id="2.7.1.21"/>
    </reaction>
</comment>
<name>A0A7W4URY5_9MICO</name>
<keyword evidence="4 10" id="KW-0808">Transferase</keyword>
<feature type="binding site" evidence="9">
    <location>
        <position position="179"/>
    </location>
    <ligand>
        <name>substrate</name>
    </ligand>
</feature>
<dbReference type="GO" id="GO:0004797">
    <property type="term" value="F:thymidine kinase activity"/>
    <property type="evidence" value="ECO:0007669"/>
    <property type="project" value="UniProtKB-EC"/>
</dbReference>
<keyword evidence="6 10" id="KW-0418">Kinase</keyword>
<dbReference type="GO" id="GO:0046104">
    <property type="term" value="P:thymidine metabolic process"/>
    <property type="evidence" value="ECO:0007669"/>
    <property type="project" value="TreeGrafter"/>
</dbReference>
<keyword evidence="13" id="KW-1185">Reference proteome</keyword>
<dbReference type="PIRSF" id="PIRSF035805">
    <property type="entry name" value="TK_cell"/>
    <property type="match status" value="1"/>
</dbReference>
<dbReference type="SUPFAM" id="SSF52540">
    <property type="entry name" value="P-loop containing nucleoside triphosphate hydrolases"/>
    <property type="match status" value="1"/>
</dbReference>
<dbReference type="Pfam" id="PF00265">
    <property type="entry name" value="TK"/>
    <property type="match status" value="1"/>
</dbReference>
<gene>
    <name evidence="12" type="ORF">FHX72_003069</name>
</gene>
<organism evidence="12 13">
    <name type="scientific">Pseudoclavibacter helvolus</name>
    <dbReference type="NCBI Taxonomy" id="255205"/>
    <lineage>
        <taxon>Bacteria</taxon>
        <taxon>Bacillati</taxon>
        <taxon>Actinomycetota</taxon>
        <taxon>Actinomycetes</taxon>
        <taxon>Micrococcales</taxon>
        <taxon>Microbacteriaceae</taxon>
        <taxon>Pseudoclavibacter</taxon>
    </lineage>
</organism>
<dbReference type="InterPro" id="IPR027417">
    <property type="entry name" value="P-loop_NTPase"/>
</dbReference>
<evidence type="ECO:0000256" key="8">
    <source>
        <dbReference type="PIRSR" id="PIRSR035805-1"/>
    </source>
</evidence>
<evidence type="ECO:0000256" key="9">
    <source>
        <dbReference type="PIRSR" id="PIRSR035805-2"/>
    </source>
</evidence>
<evidence type="ECO:0000256" key="11">
    <source>
        <dbReference type="RuleBase" id="RU004165"/>
    </source>
</evidence>
<evidence type="ECO:0000256" key="2">
    <source>
        <dbReference type="ARBA" id="ARBA00012118"/>
    </source>
</evidence>
<evidence type="ECO:0000313" key="12">
    <source>
        <dbReference type="EMBL" id="MBB2958917.1"/>
    </source>
</evidence>
<feature type="active site" description="Proton acceptor" evidence="8">
    <location>
        <position position="89"/>
    </location>
</feature>
<reference evidence="12 13" key="1">
    <citation type="submission" date="2020-08" db="EMBL/GenBank/DDBJ databases">
        <title>Sequencing the genomes of 1000 actinobacteria strains.</title>
        <authorList>
            <person name="Klenk H.-P."/>
        </authorList>
    </citation>
    <scope>NUCLEOTIDE SEQUENCE [LARGE SCALE GENOMIC DNA]</scope>
    <source>
        <strain evidence="12 13">DSM 20419</strain>
    </source>
</reference>
<dbReference type="GO" id="GO:0005829">
    <property type="term" value="C:cytosol"/>
    <property type="evidence" value="ECO:0007669"/>
    <property type="project" value="TreeGrafter"/>
</dbReference>
<evidence type="ECO:0000256" key="5">
    <source>
        <dbReference type="ARBA" id="ARBA00022741"/>
    </source>
</evidence>
<keyword evidence="7 10" id="KW-0067">ATP-binding</keyword>
<comment type="caution">
    <text evidence="12">The sequence shown here is derived from an EMBL/GenBank/DDBJ whole genome shotgun (WGS) entry which is preliminary data.</text>
</comment>
<dbReference type="GO" id="GO:0071897">
    <property type="term" value="P:DNA biosynthetic process"/>
    <property type="evidence" value="ECO:0007669"/>
    <property type="project" value="UniProtKB-KW"/>
</dbReference>
<keyword evidence="3 10" id="KW-0237">DNA synthesis</keyword>